<reference evidence="2" key="1">
    <citation type="submission" date="2018-06" db="EMBL/GenBank/DDBJ databases">
        <authorList>
            <person name="Zhirakovskaya E."/>
        </authorList>
    </citation>
    <scope>NUCLEOTIDE SEQUENCE</scope>
</reference>
<dbReference type="Pfam" id="PF02627">
    <property type="entry name" value="CMD"/>
    <property type="match status" value="1"/>
</dbReference>
<accession>A0A3B0ZQ05</accession>
<evidence type="ECO:0000313" key="2">
    <source>
        <dbReference type="EMBL" id="VAW89512.1"/>
    </source>
</evidence>
<dbReference type="InterPro" id="IPR004675">
    <property type="entry name" value="AhpD_core"/>
</dbReference>
<dbReference type="AlphaFoldDB" id="A0A3B0ZQ05"/>
<organism evidence="2">
    <name type="scientific">hydrothermal vent metagenome</name>
    <dbReference type="NCBI Taxonomy" id="652676"/>
    <lineage>
        <taxon>unclassified sequences</taxon>
        <taxon>metagenomes</taxon>
        <taxon>ecological metagenomes</taxon>
    </lineage>
</organism>
<dbReference type="Gene3D" id="1.20.1290.10">
    <property type="entry name" value="AhpD-like"/>
    <property type="match status" value="1"/>
</dbReference>
<sequence>MRMVSAPITTSETHKFPWYVKLFFWNQKRKYGAILEPARLWGRSPKVFATLASLYGAFDRSSSPLEPTLRTLVTVRVSQINWCPFCVDINSSTALKRGISDEKLTRLEKFADSDLYTDKEKAALHYTETVTYSDRQTTEAHFETLRRHFDDDAIIELTGLIGFQNMSSKFNAALGVKPQGFCSIAPQPTMERERGDA</sequence>
<name>A0A3B0ZQ05_9ZZZZ</name>
<gene>
    <name evidence="2" type="ORF">MNBD_GAMMA17-637</name>
</gene>
<evidence type="ECO:0000259" key="1">
    <source>
        <dbReference type="Pfam" id="PF02627"/>
    </source>
</evidence>
<dbReference type="EMBL" id="UOFQ01000139">
    <property type="protein sequence ID" value="VAW89512.1"/>
    <property type="molecule type" value="Genomic_DNA"/>
</dbReference>
<dbReference type="InterPro" id="IPR003779">
    <property type="entry name" value="CMD-like"/>
</dbReference>
<feature type="domain" description="Carboxymuconolactone decarboxylase-like" evidence="1">
    <location>
        <begin position="45"/>
        <end position="128"/>
    </location>
</feature>
<dbReference type="PANTHER" id="PTHR34846">
    <property type="entry name" value="4-CARBOXYMUCONOLACTONE DECARBOXYLASE FAMILY PROTEIN (AFU_ORTHOLOGUE AFUA_6G11590)"/>
    <property type="match status" value="1"/>
</dbReference>
<dbReference type="PANTHER" id="PTHR34846:SF10">
    <property type="entry name" value="CYTOPLASMIC PROTEIN"/>
    <property type="match status" value="1"/>
</dbReference>
<dbReference type="InterPro" id="IPR029032">
    <property type="entry name" value="AhpD-like"/>
</dbReference>
<dbReference type="GO" id="GO:0051920">
    <property type="term" value="F:peroxiredoxin activity"/>
    <property type="evidence" value="ECO:0007669"/>
    <property type="project" value="InterPro"/>
</dbReference>
<dbReference type="SUPFAM" id="SSF69118">
    <property type="entry name" value="AhpD-like"/>
    <property type="match status" value="1"/>
</dbReference>
<dbReference type="NCBIfam" id="TIGR00778">
    <property type="entry name" value="ahpD_dom"/>
    <property type="match status" value="1"/>
</dbReference>
<protein>
    <recommendedName>
        <fullName evidence="1">Carboxymuconolactone decarboxylase-like domain-containing protein</fullName>
    </recommendedName>
</protein>
<proteinExistence type="predicted"/>